<name>A0ABX0JGG2_9BACL</name>
<organism evidence="1 2">
    <name type="scientific">Paenibacillus agricola</name>
    <dbReference type="NCBI Taxonomy" id="2716264"/>
    <lineage>
        <taxon>Bacteria</taxon>
        <taxon>Bacillati</taxon>
        <taxon>Bacillota</taxon>
        <taxon>Bacilli</taxon>
        <taxon>Bacillales</taxon>
        <taxon>Paenibacillaceae</taxon>
        <taxon>Paenibacillus</taxon>
    </lineage>
</organism>
<proteinExistence type="predicted"/>
<comment type="caution">
    <text evidence="1">The sequence shown here is derived from an EMBL/GenBank/DDBJ whole genome shotgun (WGS) entry which is preliminary data.</text>
</comment>
<dbReference type="EMBL" id="JAAOIW010000029">
    <property type="protein sequence ID" value="NHN35237.1"/>
    <property type="molecule type" value="Genomic_DNA"/>
</dbReference>
<dbReference type="SUPFAM" id="SSF141571">
    <property type="entry name" value="Pentapeptide repeat-like"/>
    <property type="match status" value="1"/>
</dbReference>
<dbReference type="InterPro" id="IPR001646">
    <property type="entry name" value="5peptide_repeat"/>
</dbReference>
<gene>
    <name evidence="1" type="ORF">G9U52_36540</name>
</gene>
<evidence type="ECO:0000313" key="2">
    <source>
        <dbReference type="Proteomes" id="UP001165962"/>
    </source>
</evidence>
<evidence type="ECO:0000313" key="1">
    <source>
        <dbReference type="EMBL" id="NHN35237.1"/>
    </source>
</evidence>
<dbReference type="Proteomes" id="UP001165962">
    <property type="component" value="Unassembled WGS sequence"/>
</dbReference>
<sequence length="45" mass="4966">MTEADLSFSDLTGADVWNADFSGAKHYNTVMLCERIEESILQGSL</sequence>
<protein>
    <submittedName>
        <fullName evidence="1">Pentapeptide repeat-containing protein</fullName>
    </submittedName>
</protein>
<reference evidence="1" key="1">
    <citation type="submission" date="2020-03" db="EMBL/GenBank/DDBJ databases">
        <title>Draft sequencing of Paenibacilllus sp. S3N08.</title>
        <authorList>
            <person name="Kim D.-U."/>
        </authorList>
    </citation>
    <scope>NUCLEOTIDE SEQUENCE</scope>
    <source>
        <strain evidence="1">S3N08</strain>
    </source>
</reference>
<accession>A0ABX0JGG2</accession>
<dbReference type="Pfam" id="PF00805">
    <property type="entry name" value="Pentapeptide"/>
    <property type="match status" value="1"/>
</dbReference>
<keyword evidence="2" id="KW-1185">Reference proteome</keyword>